<feature type="region of interest" description="Disordered" evidence="1">
    <location>
        <begin position="28"/>
        <end position="55"/>
    </location>
</feature>
<name>A0A4C1TFH3_EUMVA</name>
<proteinExistence type="predicted"/>
<gene>
    <name evidence="2" type="ORF">EVAR_91909_1</name>
</gene>
<evidence type="ECO:0000256" key="1">
    <source>
        <dbReference type="SAM" id="MobiDB-lite"/>
    </source>
</evidence>
<comment type="caution">
    <text evidence="2">The sequence shown here is derived from an EMBL/GenBank/DDBJ whole genome shotgun (WGS) entry which is preliminary data.</text>
</comment>
<evidence type="ECO:0000313" key="3">
    <source>
        <dbReference type="Proteomes" id="UP000299102"/>
    </source>
</evidence>
<sequence length="55" mass="5626">RRAPRTVSNLSSGGGFIALRFLMLQKTPQSSPPDPFAGVGGRSPSLAGPIFASGL</sequence>
<keyword evidence="3" id="KW-1185">Reference proteome</keyword>
<dbReference type="EMBL" id="BGZK01009450">
    <property type="protein sequence ID" value="GBP12330.1"/>
    <property type="molecule type" value="Genomic_DNA"/>
</dbReference>
<organism evidence="2 3">
    <name type="scientific">Eumeta variegata</name>
    <name type="common">Bagworm moth</name>
    <name type="synonym">Eumeta japonica</name>
    <dbReference type="NCBI Taxonomy" id="151549"/>
    <lineage>
        <taxon>Eukaryota</taxon>
        <taxon>Metazoa</taxon>
        <taxon>Ecdysozoa</taxon>
        <taxon>Arthropoda</taxon>
        <taxon>Hexapoda</taxon>
        <taxon>Insecta</taxon>
        <taxon>Pterygota</taxon>
        <taxon>Neoptera</taxon>
        <taxon>Endopterygota</taxon>
        <taxon>Lepidoptera</taxon>
        <taxon>Glossata</taxon>
        <taxon>Ditrysia</taxon>
        <taxon>Tineoidea</taxon>
        <taxon>Psychidae</taxon>
        <taxon>Oiketicinae</taxon>
        <taxon>Eumeta</taxon>
    </lineage>
</organism>
<dbReference type="Proteomes" id="UP000299102">
    <property type="component" value="Unassembled WGS sequence"/>
</dbReference>
<reference evidence="2 3" key="1">
    <citation type="journal article" date="2019" name="Commun. Biol.">
        <title>The bagworm genome reveals a unique fibroin gene that provides high tensile strength.</title>
        <authorList>
            <person name="Kono N."/>
            <person name="Nakamura H."/>
            <person name="Ohtoshi R."/>
            <person name="Tomita M."/>
            <person name="Numata K."/>
            <person name="Arakawa K."/>
        </authorList>
    </citation>
    <scope>NUCLEOTIDE SEQUENCE [LARGE SCALE GENOMIC DNA]</scope>
</reference>
<dbReference type="AlphaFoldDB" id="A0A4C1TFH3"/>
<protein>
    <submittedName>
        <fullName evidence="2">Uncharacterized protein</fullName>
    </submittedName>
</protein>
<evidence type="ECO:0000313" key="2">
    <source>
        <dbReference type="EMBL" id="GBP12330.1"/>
    </source>
</evidence>
<feature type="non-terminal residue" evidence="2">
    <location>
        <position position="1"/>
    </location>
</feature>
<accession>A0A4C1TFH3</accession>